<keyword evidence="3" id="KW-1185">Reference proteome</keyword>
<dbReference type="Proteomes" id="UP000651668">
    <property type="component" value="Unassembled WGS sequence"/>
</dbReference>
<accession>A0A916U120</accession>
<organism evidence="2 3">
    <name type="scientific">Pedobacter quisquiliarum</name>
    <dbReference type="NCBI Taxonomy" id="1834438"/>
    <lineage>
        <taxon>Bacteria</taxon>
        <taxon>Pseudomonadati</taxon>
        <taxon>Bacteroidota</taxon>
        <taxon>Sphingobacteriia</taxon>
        <taxon>Sphingobacteriales</taxon>
        <taxon>Sphingobacteriaceae</taxon>
        <taxon>Pedobacter</taxon>
    </lineage>
</organism>
<comment type="caution">
    <text evidence="2">The sequence shown here is derived from an EMBL/GenBank/DDBJ whole genome shotgun (WGS) entry which is preliminary data.</text>
</comment>
<evidence type="ECO:0000313" key="2">
    <source>
        <dbReference type="EMBL" id="GGC55579.1"/>
    </source>
</evidence>
<dbReference type="RefSeq" id="WP_188625404.1">
    <property type="nucleotide sequence ID" value="NZ_BMIL01000002.1"/>
</dbReference>
<dbReference type="EMBL" id="BMIL01000002">
    <property type="protein sequence ID" value="GGC55579.1"/>
    <property type="molecule type" value="Genomic_DNA"/>
</dbReference>
<dbReference type="AlphaFoldDB" id="A0A916U120"/>
<feature type="signal peptide" evidence="1">
    <location>
        <begin position="1"/>
        <end position="18"/>
    </location>
</feature>
<gene>
    <name evidence="2" type="ORF">GCM10011387_06490</name>
</gene>
<sequence>MKFYGSLLLLFLCSGLYAQKKAVQGFVIDKDSKQRLAKVYIYNSRTDQGLYNNTKGEFSTQAAIGDTLFAALQGYAVDTLVYKGQNAVFFQLHPLFIRLKEVTIVGSKNISPEEQYKKTQQEYKYATDRGSSKDLLNLGQRGVGIGIDAIYNLLSKKGKNARHLQEILERDYKEQIIDFKFRPEFVKQVLGISEPELTDFMQQYRPSYTFVLSASDYAFIVYLRNSYTAYKRNPKALRLQPLPDIKIDNL</sequence>
<feature type="chain" id="PRO_5037755234" description="CarboxypepD_reg-like domain-containing protein" evidence="1">
    <location>
        <begin position="19"/>
        <end position="250"/>
    </location>
</feature>
<name>A0A916U120_9SPHI</name>
<evidence type="ECO:0000313" key="3">
    <source>
        <dbReference type="Proteomes" id="UP000651668"/>
    </source>
</evidence>
<reference evidence="2" key="2">
    <citation type="submission" date="2020-09" db="EMBL/GenBank/DDBJ databases">
        <authorList>
            <person name="Sun Q."/>
            <person name="Zhou Y."/>
        </authorList>
    </citation>
    <scope>NUCLEOTIDE SEQUENCE</scope>
    <source>
        <strain evidence="2">CGMCC 1.15343</strain>
    </source>
</reference>
<evidence type="ECO:0008006" key="4">
    <source>
        <dbReference type="Google" id="ProtNLM"/>
    </source>
</evidence>
<protein>
    <recommendedName>
        <fullName evidence="4">CarboxypepD_reg-like domain-containing protein</fullName>
    </recommendedName>
</protein>
<keyword evidence="1" id="KW-0732">Signal</keyword>
<reference evidence="2" key="1">
    <citation type="journal article" date="2014" name="Int. J. Syst. Evol. Microbiol.">
        <title>Complete genome sequence of Corynebacterium casei LMG S-19264T (=DSM 44701T), isolated from a smear-ripened cheese.</title>
        <authorList>
            <consortium name="US DOE Joint Genome Institute (JGI-PGF)"/>
            <person name="Walter F."/>
            <person name="Albersmeier A."/>
            <person name="Kalinowski J."/>
            <person name="Ruckert C."/>
        </authorList>
    </citation>
    <scope>NUCLEOTIDE SEQUENCE</scope>
    <source>
        <strain evidence="2">CGMCC 1.15343</strain>
    </source>
</reference>
<proteinExistence type="predicted"/>
<evidence type="ECO:0000256" key="1">
    <source>
        <dbReference type="SAM" id="SignalP"/>
    </source>
</evidence>